<reference evidence="1" key="2">
    <citation type="submission" date="2023-05" db="EMBL/GenBank/DDBJ databases">
        <authorList>
            <consortium name="Lawrence Berkeley National Laboratory"/>
            <person name="Steindorff A."/>
            <person name="Hensen N."/>
            <person name="Bonometti L."/>
            <person name="Westerberg I."/>
            <person name="Brannstrom I.O."/>
            <person name="Guillou S."/>
            <person name="Cros-Aarteil S."/>
            <person name="Calhoun S."/>
            <person name="Haridas S."/>
            <person name="Kuo A."/>
            <person name="Mondo S."/>
            <person name="Pangilinan J."/>
            <person name="Riley R."/>
            <person name="Labutti K."/>
            <person name="Andreopoulos B."/>
            <person name="Lipzen A."/>
            <person name="Chen C."/>
            <person name="Yanf M."/>
            <person name="Daum C."/>
            <person name="Ng V."/>
            <person name="Clum A."/>
            <person name="Ohm R."/>
            <person name="Martin F."/>
            <person name="Silar P."/>
            <person name="Natvig D."/>
            <person name="Lalanne C."/>
            <person name="Gautier V."/>
            <person name="Ament-Velasquez S.L."/>
            <person name="Kruys A."/>
            <person name="Hutchinson M.I."/>
            <person name="Powell A.J."/>
            <person name="Barry K."/>
            <person name="Miller A.N."/>
            <person name="Grigoriev I.V."/>
            <person name="Debuchy R."/>
            <person name="Gladieux P."/>
            <person name="Thoren M.H."/>
            <person name="Johannesson H."/>
        </authorList>
    </citation>
    <scope>NUCLEOTIDE SEQUENCE</scope>
    <source>
        <strain evidence="1">CBS 990.96</strain>
    </source>
</reference>
<comment type="caution">
    <text evidence="1">The sequence shown here is derived from an EMBL/GenBank/DDBJ whole genome shotgun (WGS) entry which is preliminary data.</text>
</comment>
<dbReference type="EMBL" id="MU865371">
    <property type="protein sequence ID" value="KAK4225241.1"/>
    <property type="molecule type" value="Genomic_DNA"/>
</dbReference>
<dbReference type="Proteomes" id="UP001301958">
    <property type="component" value="Unassembled WGS sequence"/>
</dbReference>
<evidence type="ECO:0000313" key="1">
    <source>
        <dbReference type="EMBL" id="KAK4225241.1"/>
    </source>
</evidence>
<name>A0AAN7GRH8_9PEZI</name>
<accession>A0AAN7GRH8</accession>
<sequence length="421" mass="49005">MAHQASNIPWNVLASNLHWSEAKHPGHGDLHLRFKPDQAKKLDYFVQAFVGNIAEHSSTARKKYPEQYSPPPPEEIIVDDATIRKIAPTVRRWRALMSKMSNEEKKDEVDGQCPIPEEERKGAAFYRRYQRNSCYEFFWVNGEAFFNLELVKTLLLYGEMDIIFRVCAFPEVDLRTWWQMPRCYDEQPDAGWDTLCRTALLPYIALNVIYCFPETWDPASGKINEKDYRQMRIYQYMVKHCTFSGTTSEVATYPHRQFFGIADGQFRLFYSNDFRLPGPGLSPLVYPYGLVSFEEFLNCDSDGVTTVESKPAASDIPQVWQILHGKGLPMELILKILEMAEYAPRGRLQVPHDPFHRDNREELGKYLKFCWEVLVRCDMMAGALGMVIPWRELVSSTMVKLFSCGQRRWHNETEDEGYIFL</sequence>
<protein>
    <submittedName>
        <fullName evidence="1">Uncharacterized protein</fullName>
    </submittedName>
</protein>
<proteinExistence type="predicted"/>
<dbReference type="AlphaFoldDB" id="A0AAN7GRH8"/>
<reference evidence="1" key="1">
    <citation type="journal article" date="2023" name="Mol. Phylogenet. Evol.">
        <title>Genome-scale phylogeny and comparative genomics of the fungal order Sordariales.</title>
        <authorList>
            <person name="Hensen N."/>
            <person name="Bonometti L."/>
            <person name="Westerberg I."/>
            <person name="Brannstrom I.O."/>
            <person name="Guillou S."/>
            <person name="Cros-Aarteil S."/>
            <person name="Calhoun S."/>
            <person name="Haridas S."/>
            <person name="Kuo A."/>
            <person name="Mondo S."/>
            <person name="Pangilinan J."/>
            <person name="Riley R."/>
            <person name="LaButti K."/>
            <person name="Andreopoulos B."/>
            <person name="Lipzen A."/>
            <person name="Chen C."/>
            <person name="Yan M."/>
            <person name="Daum C."/>
            <person name="Ng V."/>
            <person name="Clum A."/>
            <person name="Steindorff A."/>
            <person name="Ohm R.A."/>
            <person name="Martin F."/>
            <person name="Silar P."/>
            <person name="Natvig D.O."/>
            <person name="Lalanne C."/>
            <person name="Gautier V."/>
            <person name="Ament-Velasquez S.L."/>
            <person name="Kruys A."/>
            <person name="Hutchinson M.I."/>
            <person name="Powell A.J."/>
            <person name="Barry K."/>
            <person name="Miller A.N."/>
            <person name="Grigoriev I.V."/>
            <person name="Debuchy R."/>
            <person name="Gladieux P."/>
            <person name="Hiltunen Thoren M."/>
            <person name="Johannesson H."/>
        </authorList>
    </citation>
    <scope>NUCLEOTIDE SEQUENCE</scope>
    <source>
        <strain evidence="1">CBS 990.96</strain>
    </source>
</reference>
<keyword evidence="2" id="KW-1185">Reference proteome</keyword>
<organism evidence="1 2">
    <name type="scientific">Podospora fimiseda</name>
    <dbReference type="NCBI Taxonomy" id="252190"/>
    <lineage>
        <taxon>Eukaryota</taxon>
        <taxon>Fungi</taxon>
        <taxon>Dikarya</taxon>
        <taxon>Ascomycota</taxon>
        <taxon>Pezizomycotina</taxon>
        <taxon>Sordariomycetes</taxon>
        <taxon>Sordariomycetidae</taxon>
        <taxon>Sordariales</taxon>
        <taxon>Podosporaceae</taxon>
        <taxon>Podospora</taxon>
    </lineage>
</organism>
<gene>
    <name evidence="1" type="ORF">QBC38DRAFT_483421</name>
</gene>
<evidence type="ECO:0000313" key="2">
    <source>
        <dbReference type="Proteomes" id="UP001301958"/>
    </source>
</evidence>